<dbReference type="SUPFAM" id="SSF55874">
    <property type="entry name" value="ATPase domain of HSP90 chaperone/DNA topoisomerase II/histidine kinase"/>
    <property type="match status" value="1"/>
</dbReference>
<dbReference type="SUPFAM" id="SSF47384">
    <property type="entry name" value="Homodimeric domain of signal transducing histidine kinase"/>
    <property type="match status" value="1"/>
</dbReference>
<dbReference type="EMBL" id="CP056041">
    <property type="protein sequence ID" value="QKZ18070.1"/>
    <property type="molecule type" value="Genomic_DNA"/>
</dbReference>
<keyword evidence="9" id="KW-0902">Two-component regulatory system</keyword>
<organism evidence="13 14">
    <name type="scientific">Streptomyces chartreusis</name>
    <dbReference type="NCBI Taxonomy" id="1969"/>
    <lineage>
        <taxon>Bacteria</taxon>
        <taxon>Bacillati</taxon>
        <taxon>Actinomycetota</taxon>
        <taxon>Actinomycetes</taxon>
        <taxon>Kitasatosporales</taxon>
        <taxon>Streptomycetaceae</taxon>
        <taxon>Streptomyces</taxon>
    </lineage>
</organism>
<evidence type="ECO:0000256" key="7">
    <source>
        <dbReference type="ARBA" id="ARBA00022777"/>
    </source>
</evidence>
<dbReference type="SMART" id="SM00387">
    <property type="entry name" value="HATPase_c"/>
    <property type="match status" value="1"/>
</dbReference>
<dbReference type="InterPro" id="IPR050428">
    <property type="entry name" value="TCS_sensor_his_kinase"/>
</dbReference>
<dbReference type="Pfam" id="PF00512">
    <property type="entry name" value="HisKA"/>
    <property type="match status" value="1"/>
</dbReference>
<evidence type="ECO:0000256" key="6">
    <source>
        <dbReference type="ARBA" id="ARBA00022692"/>
    </source>
</evidence>
<feature type="transmembrane region" description="Helical" evidence="11">
    <location>
        <begin position="6"/>
        <end position="27"/>
    </location>
</feature>
<dbReference type="CDD" id="cd00075">
    <property type="entry name" value="HATPase"/>
    <property type="match status" value="1"/>
</dbReference>
<evidence type="ECO:0000256" key="2">
    <source>
        <dbReference type="ARBA" id="ARBA00004236"/>
    </source>
</evidence>
<dbReference type="GO" id="GO:0000155">
    <property type="term" value="F:phosphorelay sensor kinase activity"/>
    <property type="evidence" value="ECO:0007669"/>
    <property type="project" value="InterPro"/>
</dbReference>
<keyword evidence="8 11" id="KW-1133">Transmembrane helix</keyword>
<dbReference type="RefSeq" id="WP_176575142.1">
    <property type="nucleotide sequence ID" value="NZ_CBDRGH010000034.1"/>
</dbReference>
<dbReference type="CDD" id="cd00082">
    <property type="entry name" value="HisKA"/>
    <property type="match status" value="1"/>
</dbReference>
<dbReference type="InterPro" id="IPR036890">
    <property type="entry name" value="HATPase_C_sf"/>
</dbReference>
<evidence type="ECO:0000256" key="4">
    <source>
        <dbReference type="ARBA" id="ARBA00022553"/>
    </source>
</evidence>
<dbReference type="InterPro" id="IPR004358">
    <property type="entry name" value="Sig_transdc_His_kin-like_C"/>
</dbReference>
<dbReference type="PANTHER" id="PTHR45436">
    <property type="entry name" value="SENSOR HISTIDINE KINASE YKOH"/>
    <property type="match status" value="1"/>
</dbReference>
<evidence type="ECO:0000313" key="13">
    <source>
        <dbReference type="EMBL" id="QKZ18070.1"/>
    </source>
</evidence>
<keyword evidence="5" id="KW-0808">Transferase</keyword>
<dbReference type="InterPro" id="IPR003594">
    <property type="entry name" value="HATPase_dom"/>
</dbReference>
<keyword evidence="10 11" id="KW-0472">Membrane</keyword>
<evidence type="ECO:0000256" key="5">
    <source>
        <dbReference type="ARBA" id="ARBA00022679"/>
    </source>
</evidence>
<evidence type="ECO:0000259" key="12">
    <source>
        <dbReference type="PROSITE" id="PS50109"/>
    </source>
</evidence>
<gene>
    <name evidence="13" type="ORF">HUT05_12340</name>
</gene>
<name>A0A7H8T809_STRCX</name>
<comment type="subcellular location">
    <subcellularLocation>
        <location evidence="2">Cell membrane</location>
    </subcellularLocation>
</comment>
<keyword evidence="14" id="KW-1185">Reference proteome</keyword>
<proteinExistence type="predicted"/>
<evidence type="ECO:0000256" key="9">
    <source>
        <dbReference type="ARBA" id="ARBA00023012"/>
    </source>
</evidence>
<keyword evidence="7 13" id="KW-0418">Kinase</keyword>
<feature type="domain" description="Histidine kinase" evidence="12">
    <location>
        <begin position="247"/>
        <end position="465"/>
    </location>
</feature>
<dbReference type="GO" id="GO:0005886">
    <property type="term" value="C:plasma membrane"/>
    <property type="evidence" value="ECO:0007669"/>
    <property type="project" value="UniProtKB-SubCell"/>
</dbReference>
<evidence type="ECO:0000256" key="8">
    <source>
        <dbReference type="ARBA" id="ARBA00022989"/>
    </source>
</evidence>
<dbReference type="PROSITE" id="PS51257">
    <property type="entry name" value="PROKAR_LIPOPROTEIN"/>
    <property type="match status" value="1"/>
</dbReference>
<dbReference type="InterPro" id="IPR036097">
    <property type="entry name" value="HisK_dim/P_sf"/>
</dbReference>
<dbReference type="EC" id="2.7.13.3" evidence="3"/>
<dbReference type="AlphaFoldDB" id="A0A7H8T809"/>
<dbReference type="SMART" id="SM00388">
    <property type="entry name" value="HisKA"/>
    <property type="match status" value="1"/>
</dbReference>
<protein>
    <recommendedName>
        <fullName evidence="3">histidine kinase</fullName>
        <ecNumber evidence="3">2.7.13.3</ecNumber>
    </recommendedName>
</protein>
<accession>A0A7H8T809</accession>
<evidence type="ECO:0000256" key="10">
    <source>
        <dbReference type="ARBA" id="ARBA00023136"/>
    </source>
</evidence>
<dbReference type="PROSITE" id="PS50109">
    <property type="entry name" value="HIS_KIN"/>
    <property type="match status" value="1"/>
</dbReference>
<dbReference type="PANTHER" id="PTHR45436:SF5">
    <property type="entry name" value="SENSOR HISTIDINE KINASE TRCS"/>
    <property type="match status" value="1"/>
</dbReference>
<dbReference type="InterPro" id="IPR003661">
    <property type="entry name" value="HisK_dim/P_dom"/>
</dbReference>
<dbReference type="Gene3D" id="3.30.565.10">
    <property type="entry name" value="Histidine kinase-like ATPase, C-terminal domain"/>
    <property type="match status" value="1"/>
</dbReference>
<dbReference type="Pfam" id="PF02518">
    <property type="entry name" value="HATPase_c"/>
    <property type="match status" value="1"/>
</dbReference>
<dbReference type="Proteomes" id="UP000509418">
    <property type="component" value="Chromosome"/>
</dbReference>
<keyword evidence="4" id="KW-0597">Phosphoprotein</keyword>
<evidence type="ECO:0000313" key="14">
    <source>
        <dbReference type="Proteomes" id="UP000509418"/>
    </source>
</evidence>
<dbReference type="InterPro" id="IPR005467">
    <property type="entry name" value="His_kinase_dom"/>
</dbReference>
<keyword evidence="6 11" id="KW-0812">Transmembrane</keyword>
<evidence type="ECO:0000256" key="11">
    <source>
        <dbReference type="SAM" id="Phobius"/>
    </source>
</evidence>
<comment type="catalytic activity">
    <reaction evidence="1">
        <text>ATP + protein L-histidine = ADP + protein N-phospho-L-histidine.</text>
        <dbReference type="EC" id="2.7.13.3"/>
    </reaction>
</comment>
<dbReference type="PRINTS" id="PR00344">
    <property type="entry name" value="BCTRLSENSOR"/>
</dbReference>
<reference evidence="13 14" key="1">
    <citation type="submission" date="2020-06" db="EMBL/GenBank/DDBJ databases">
        <title>Genome mining for natural products.</title>
        <authorList>
            <person name="Zhang B."/>
            <person name="Shi J."/>
            <person name="Ge H."/>
        </authorList>
    </citation>
    <scope>NUCLEOTIDE SEQUENCE [LARGE SCALE GENOMIC DNA]</scope>
    <source>
        <strain evidence="13 14">NA02069</strain>
    </source>
</reference>
<evidence type="ECO:0000256" key="3">
    <source>
        <dbReference type="ARBA" id="ARBA00012438"/>
    </source>
</evidence>
<dbReference type="Gene3D" id="1.10.287.130">
    <property type="match status" value="1"/>
</dbReference>
<evidence type="ECO:0000256" key="1">
    <source>
        <dbReference type="ARBA" id="ARBA00000085"/>
    </source>
</evidence>
<sequence length="495" mass="53552">MKLSTRLALTVGGGVPVLIVACGWLLLSLITDDLRQQQDAQLQARATVVAKNTKNYLDAAGTGQPVVEQVRRQRLIKSTSGMGVWVTGPTGTLRAGPQLPSAQLPYSAPKPLKVTVEGRDWLVLSLPVAIDRQRDRPNLWLFSPDTVEEELALVRRRVYVGAAVALPTAGAVAWAIANRAVLPLRRLQRRTSGLDPRTSSSRLEHRPTRIAEVDDLALTLQTVLNRYDEQVARTGEALATARSFAAAASHELRSPLTSIRANLDVLAGPFELEPAERAEVLAELVAEQERLVGLLSMLRTLAQGDLVEAEAFESLDLGELVHSCVDGLRRAHPGTEVSVRAASGLIADGWAEGLRSAVDNLLTNARVHGRVGERAATIVVTVRQSDRPGERTAVLTVDDDGPGVPPERREKVFERFWHGPDSPGSGLGLTLVAQQVTLHQGQVSMSDRPDGQRGTRCEVRLPLTGVREFEHTLPLLRRDWLSGAAEASGINPGRG</sequence>